<evidence type="ECO:0000313" key="1">
    <source>
        <dbReference type="EMBL" id="AJF05458.1"/>
    </source>
</evidence>
<reference evidence="1 2" key="1">
    <citation type="journal article" date="2015" name="Genome Announc.">
        <title>Genomes of Geoalkalibacter ferrihydriticus Z-0531T and Geoalkalibacter subterraneus Red1T, Two Haloalkaliphilic Metal-Reducing Deltaproteobacteria.</title>
        <authorList>
            <person name="Badalamenti J.P."/>
            <person name="Krajmalnik-Brown R."/>
            <person name="Torres C.I."/>
            <person name="Bond D.R."/>
        </authorList>
    </citation>
    <scope>NUCLEOTIDE SEQUENCE [LARGE SCALE GENOMIC DNA]</scope>
    <source>
        <strain evidence="1 2">Red1</strain>
    </source>
</reference>
<dbReference type="HOGENOM" id="CLU_2752089_0_0_7"/>
<dbReference type="STRING" id="483547.GSUB_01095"/>
<keyword evidence="2" id="KW-1185">Reference proteome</keyword>
<dbReference type="AlphaFoldDB" id="A0A0B5FDT6"/>
<accession>A0A0B5FDT6</accession>
<sequence>MLRADVYATSGRLPGVLFFVLQNADDAVCVGKKLLDALAGVMAGFSFPLGNRCPSSMPRITDVPAGRVRL</sequence>
<dbReference type="Proteomes" id="UP000035036">
    <property type="component" value="Chromosome"/>
</dbReference>
<organism evidence="1 2">
    <name type="scientific">Geoalkalibacter subterraneus</name>
    <dbReference type="NCBI Taxonomy" id="483547"/>
    <lineage>
        <taxon>Bacteria</taxon>
        <taxon>Pseudomonadati</taxon>
        <taxon>Thermodesulfobacteriota</taxon>
        <taxon>Desulfuromonadia</taxon>
        <taxon>Desulfuromonadales</taxon>
        <taxon>Geoalkalibacteraceae</taxon>
        <taxon>Geoalkalibacter</taxon>
    </lineage>
</organism>
<dbReference type="RefSeq" id="WP_040198791.1">
    <property type="nucleotide sequence ID" value="NZ_CP010311.1"/>
</dbReference>
<proteinExistence type="predicted"/>
<dbReference type="KEGG" id="gsb:GSUB_01095"/>
<evidence type="ECO:0000313" key="2">
    <source>
        <dbReference type="Proteomes" id="UP000035036"/>
    </source>
</evidence>
<name>A0A0B5FDT6_9BACT</name>
<gene>
    <name evidence="1" type="ORF">GSUB_01095</name>
</gene>
<dbReference type="EMBL" id="CP010311">
    <property type="protein sequence ID" value="AJF05458.1"/>
    <property type="molecule type" value="Genomic_DNA"/>
</dbReference>
<protein>
    <submittedName>
        <fullName evidence="1">Uncharacterized protein</fullName>
    </submittedName>
</protein>